<sequence>MSWKNACKKNSQSLKFLSYEPHSEKFKKDDRNSTSIFDEIIGTVQRQDSSSISEIITPFRQAENSVFSPLSNDKQQSPVTTTSFQLSSEDEHTLNILSDHSSLTSSISLPAPLDIAKLMGRYDIWSTQENSDNESIQSKEEQNTDVKTNVIHEQLSSAVATSSW</sequence>
<evidence type="ECO:0000313" key="1">
    <source>
        <dbReference type="EMBL" id="CAG8648966.1"/>
    </source>
</evidence>
<keyword evidence="2" id="KW-1185">Reference proteome</keyword>
<organism evidence="1 2">
    <name type="scientific">Ambispora leptoticha</name>
    <dbReference type="NCBI Taxonomy" id="144679"/>
    <lineage>
        <taxon>Eukaryota</taxon>
        <taxon>Fungi</taxon>
        <taxon>Fungi incertae sedis</taxon>
        <taxon>Mucoromycota</taxon>
        <taxon>Glomeromycotina</taxon>
        <taxon>Glomeromycetes</taxon>
        <taxon>Archaeosporales</taxon>
        <taxon>Ambisporaceae</taxon>
        <taxon>Ambispora</taxon>
    </lineage>
</organism>
<dbReference type="Proteomes" id="UP000789508">
    <property type="component" value="Unassembled WGS sequence"/>
</dbReference>
<feature type="non-terminal residue" evidence="1">
    <location>
        <position position="164"/>
    </location>
</feature>
<evidence type="ECO:0000313" key="2">
    <source>
        <dbReference type="Proteomes" id="UP000789508"/>
    </source>
</evidence>
<reference evidence="1" key="1">
    <citation type="submission" date="2021-06" db="EMBL/GenBank/DDBJ databases">
        <authorList>
            <person name="Kallberg Y."/>
            <person name="Tangrot J."/>
            <person name="Rosling A."/>
        </authorList>
    </citation>
    <scope>NUCLEOTIDE SEQUENCE</scope>
    <source>
        <strain evidence="1">FL130A</strain>
    </source>
</reference>
<name>A0A9N9DQ70_9GLOM</name>
<accession>A0A9N9DQ70</accession>
<comment type="caution">
    <text evidence="1">The sequence shown here is derived from an EMBL/GenBank/DDBJ whole genome shotgun (WGS) entry which is preliminary data.</text>
</comment>
<gene>
    <name evidence="1" type="ORF">ALEPTO_LOCUS9948</name>
</gene>
<dbReference type="EMBL" id="CAJVPS010009285">
    <property type="protein sequence ID" value="CAG8648966.1"/>
    <property type="molecule type" value="Genomic_DNA"/>
</dbReference>
<proteinExistence type="predicted"/>
<protein>
    <submittedName>
        <fullName evidence="1">9757_t:CDS:1</fullName>
    </submittedName>
</protein>
<dbReference type="AlphaFoldDB" id="A0A9N9DQ70"/>